<feature type="short sequence motif" description="Cx2C motif 2" evidence="10">
    <location>
        <begin position="314"/>
        <end position="317"/>
    </location>
</feature>
<proteinExistence type="inferred from homology"/>
<feature type="binding site" evidence="10">
    <location>
        <position position="306"/>
    </location>
    <ligand>
        <name>[4Fe-4S] cluster</name>
        <dbReference type="ChEBI" id="CHEBI:49883"/>
    </ligand>
</feature>
<evidence type="ECO:0000256" key="7">
    <source>
        <dbReference type="ARBA" id="ARBA00023004"/>
    </source>
</evidence>
<evidence type="ECO:0000259" key="12">
    <source>
        <dbReference type="Pfam" id="PF20922"/>
    </source>
</evidence>
<comment type="caution">
    <text evidence="10">Lacks conserved residue(s) required for the propagation of feature annotation.</text>
</comment>
<dbReference type="SUPFAM" id="SSF53335">
    <property type="entry name" value="S-adenosyl-L-methionine-dependent methyltransferases"/>
    <property type="match status" value="1"/>
</dbReference>
<evidence type="ECO:0000256" key="1">
    <source>
        <dbReference type="ARBA" id="ARBA00001966"/>
    </source>
</evidence>
<dbReference type="AlphaFoldDB" id="A0A9R1W8Q2"/>
<dbReference type="InterPro" id="IPR029063">
    <property type="entry name" value="SAM-dependent_MTases_sf"/>
</dbReference>
<reference evidence="13 14" key="1">
    <citation type="journal article" date="2017" name="Nat. Commun.">
        <title>Genome assembly with in vitro proximity ligation data and whole-genome triplication in lettuce.</title>
        <authorList>
            <person name="Reyes-Chin-Wo S."/>
            <person name="Wang Z."/>
            <person name="Yang X."/>
            <person name="Kozik A."/>
            <person name="Arikit S."/>
            <person name="Song C."/>
            <person name="Xia L."/>
            <person name="Froenicke L."/>
            <person name="Lavelle D.O."/>
            <person name="Truco M.J."/>
            <person name="Xia R."/>
            <person name="Zhu S."/>
            <person name="Xu C."/>
            <person name="Xu H."/>
            <person name="Xu X."/>
            <person name="Cox K."/>
            <person name="Korf I."/>
            <person name="Meyers B.C."/>
            <person name="Michelmore R.W."/>
        </authorList>
    </citation>
    <scope>NUCLEOTIDE SEQUENCE [LARGE SCALE GENOMIC DNA]</scope>
    <source>
        <strain evidence="14">cv. Salinas</strain>
        <tissue evidence="13">Seedlings</tissue>
    </source>
</reference>
<dbReference type="GO" id="GO:0016226">
    <property type="term" value="P:iron-sulfur cluster assembly"/>
    <property type="evidence" value="ECO:0000318"/>
    <property type="project" value="GO_Central"/>
</dbReference>
<dbReference type="GO" id="GO:0051537">
    <property type="term" value="F:2 iron, 2 sulfur cluster binding"/>
    <property type="evidence" value="ECO:0007669"/>
    <property type="project" value="UniProtKB-UniRule"/>
</dbReference>
<feature type="region of interest" description="Fe-S binding site B" evidence="10">
    <location>
        <begin position="303"/>
        <end position="317"/>
    </location>
</feature>
<comment type="cofactor">
    <cofactor evidence="10">
        <name>[2Fe-2S] cluster</name>
        <dbReference type="ChEBI" id="CHEBI:190135"/>
    </cofactor>
</comment>
<gene>
    <name evidence="13" type="ORF">LSAT_V11C300104400</name>
</gene>
<dbReference type="Pfam" id="PF20922">
    <property type="entry name" value="Anamorsin_N"/>
    <property type="match status" value="1"/>
</dbReference>
<feature type="binding site" evidence="10">
    <location>
        <position position="303"/>
    </location>
    <ligand>
        <name>[4Fe-4S] cluster</name>
        <dbReference type="ChEBI" id="CHEBI:49883"/>
    </ligand>
</feature>
<keyword evidence="14" id="KW-1185">Reference proteome</keyword>
<evidence type="ECO:0000256" key="9">
    <source>
        <dbReference type="ARBA" id="ARBA00023128"/>
    </source>
</evidence>
<protein>
    <recommendedName>
        <fullName evidence="10">Anamorsin homolog</fullName>
    </recommendedName>
    <alternativeName>
        <fullName evidence="10">Fe-S cluster assembly protein DRE2 homolog</fullName>
    </alternativeName>
</protein>
<feature type="binding site" evidence="10">
    <location>
        <position position="275"/>
    </location>
    <ligand>
        <name>[2Fe-2S] cluster</name>
        <dbReference type="ChEBI" id="CHEBI:190135"/>
    </ligand>
</feature>
<dbReference type="GO" id="GO:0005758">
    <property type="term" value="C:mitochondrial intermembrane space"/>
    <property type="evidence" value="ECO:0007669"/>
    <property type="project" value="UniProtKB-SubCell"/>
</dbReference>
<comment type="domain">
    <text evidence="10">The twin Cx2C motifs are involved in the recognition by the mitochondrial MIA40-ERV1 disulfide relay system. The formation of 2 disulfide bonds in the Cx2C motifs through dithiol/disulfide exchange reactions effectively traps the protein in the mitochondrial intermembrane space.</text>
</comment>
<feature type="short sequence motif" description="Cx2C motif 1" evidence="10">
    <location>
        <begin position="303"/>
        <end position="306"/>
    </location>
</feature>
<evidence type="ECO:0000256" key="6">
    <source>
        <dbReference type="ARBA" id="ARBA00022723"/>
    </source>
</evidence>
<dbReference type="InterPro" id="IPR046408">
    <property type="entry name" value="CIAPIN1"/>
</dbReference>
<comment type="caution">
    <text evidence="13">The sequence shown here is derived from an EMBL/GenBank/DDBJ whole genome shotgun (WGS) entry which is preliminary data.</text>
</comment>
<comment type="subunit">
    <text evidence="10">Monomer.</text>
</comment>
<feature type="binding site" evidence="10">
    <location>
        <position position="272"/>
    </location>
    <ligand>
        <name>[2Fe-2S] cluster</name>
        <dbReference type="ChEBI" id="CHEBI:190135"/>
    </ligand>
</feature>
<dbReference type="PANTHER" id="PTHR13273:SF14">
    <property type="entry name" value="ANAMORSIN"/>
    <property type="match status" value="1"/>
</dbReference>
<comment type="domain">
    <text evidence="10">The C-terminal domain binds 2 Fe-S clusters but is otherwise mostly in an intrinsically disordered conformation.</text>
</comment>
<dbReference type="PANTHER" id="PTHR13273">
    <property type="entry name" value="ANAMORSIN"/>
    <property type="match status" value="1"/>
</dbReference>
<evidence type="ECO:0000256" key="5">
    <source>
        <dbReference type="ARBA" id="ARBA00022714"/>
    </source>
</evidence>
<comment type="function">
    <text evidence="10">Component of the cytosolic iron-sulfur (Fe-S) protein assembly (CIA) machinery. Required for the maturation of extramitochondrial Fe-S proteins. Part of an electron transfer chain functioning in an early step of cytosolic Fe-S biogenesis, facilitating the de novo assembly of a [4Fe-4S] cluster on the cytosolic Fe-S scaffold complex. Electrons are transferred from NADPH via a FAD- and FMN-containing diflavin oxidoreductase. Together with the diflavin oxidoreductase, also required for the assembly of the diferric tyrosyl radical cofactor of ribonucleotide reductase (RNR), probably by providing electrons for reduction during radical cofactor maturation in the catalytic small subunit.</text>
</comment>
<dbReference type="GO" id="GO:0051539">
    <property type="term" value="F:4 iron, 4 sulfur cluster binding"/>
    <property type="evidence" value="ECO:0007669"/>
    <property type="project" value="UniProtKB-KW"/>
</dbReference>
<sequence>MYRSTKRLHATKIFILFFLSKSLFSISSRRRLRRFVVILYPRIHIRIRAGPNSPFVWFLIDQSYRSYTGCAKMDTKVVQGSVLAITDNVVVSLDEVLNAVRMVKKEVVQDFNPLIINQAASLSSLAVDSSSTDFVISMCKSSDFPGDKLLEELSRVLKPGGEIFFHHTCAAAAAKETMKSSLKRKLLVVGFSDIEVVEIAEAQSFGIKAKKPTWKIGSSFSLKKPVKSLPKVQIVDDMDLIDEDSLLSEEDLKKPQLPPVGDCEVGSTRKACKNCSCGRAEEEEKVQKLGVTMEQLENPKSACGSCGLGDAFRCGTCPYKGLPPFKLGQKVTLSENFLTADF</sequence>
<comment type="cofactor">
    <cofactor evidence="1 10">
        <name>[4Fe-4S] cluster</name>
        <dbReference type="ChEBI" id="CHEBI:49883"/>
    </cofactor>
</comment>
<evidence type="ECO:0000256" key="8">
    <source>
        <dbReference type="ARBA" id="ARBA00023014"/>
    </source>
</evidence>
<keyword evidence="7 10" id="KW-0408">Iron</keyword>
<evidence type="ECO:0000313" key="13">
    <source>
        <dbReference type="EMBL" id="KAJ0218397.1"/>
    </source>
</evidence>
<keyword evidence="3 10" id="KW-0004">4Fe-4S</keyword>
<evidence type="ECO:0000256" key="4">
    <source>
        <dbReference type="ARBA" id="ARBA00022490"/>
    </source>
</evidence>
<keyword evidence="9 10" id="KW-0496">Mitochondrion</keyword>
<dbReference type="InterPro" id="IPR007785">
    <property type="entry name" value="Anamorsin"/>
</dbReference>
<accession>A0A9R1W8Q2</accession>
<evidence type="ECO:0000256" key="10">
    <source>
        <dbReference type="HAMAP-Rule" id="MF_03115"/>
    </source>
</evidence>
<keyword evidence="5 10" id="KW-0001">2Fe-2S</keyword>
<dbReference type="EMBL" id="NBSK02000003">
    <property type="protein sequence ID" value="KAJ0218397.1"/>
    <property type="molecule type" value="Genomic_DNA"/>
</dbReference>
<evidence type="ECO:0000313" key="14">
    <source>
        <dbReference type="Proteomes" id="UP000235145"/>
    </source>
</evidence>
<feature type="binding site" evidence="10">
    <location>
        <position position="263"/>
    </location>
    <ligand>
        <name>[2Fe-2S] cluster</name>
        <dbReference type="ChEBI" id="CHEBI:190135"/>
    </ligand>
</feature>
<feature type="binding site" evidence="10">
    <location>
        <position position="314"/>
    </location>
    <ligand>
        <name>[4Fe-4S] cluster</name>
        <dbReference type="ChEBI" id="CHEBI:49883"/>
    </ligand>
</feature>
<dbReference type="Proteomes" id="UP000235145">
    <property type="component" value="Unassembled WGS sequence"/>
</dbReference>
<keyword evidence="8 10" id="KW-0411">Iron-sulfur</keyword>
<dbReference type="InterPro" id="IPR049011">
    <property type="entry name" value="Anamorsin_N_metazoan"/>
</dbReference>
<comment type="subcellular location">
    <subcellularLocation>
        <location evidence="10">Cytoplasm</location>
    </subcellularLocation>
    <subcellularLocation>
        <location evidence="10">Mitochondrion intermembrane space</location>
    </subcellularLocation>
</comment>
<dbReference type="GO" id="GO:0005737">
    <property type="term" value="C:cytoplasm"/>
    <property type="evidence" value="ECO:0000318"/>
    <property type="project" value="GO_Central"/>
</dbReference>
<feature type="domain" description="Anamorsin C-terminal" evidence="11">
    <location>
        <begin position="296"/>
        <end position="333"/>
    </location>
</feature>
<dbReference type="OrthoDB" id="311633at2759"/>
<keyword evidence="4 10" id="KW-0963">Cytoplasm</keyword>
<name>A0A9R1W8Q2_LACSA</name>
<comment type="domain">
    <text evidence="10">The N-terminal domain has structural similarity with S-adenosyl-L-methionine-dependent methyltransferases, but does not bind S-adenosyl-L-methionine. It is required for correct assembly of the 2 Fe-S clusters.</text>
</comment>
<organism evidence="13 14">
    <name type="scientific">Lactuca sativa</name>
    <name type="common">Garden lettuce</name>
    <dbReference type="NCBI Taxonomy" id="4236"/>
    <lineage>
        <taxon>Eukaryota</taxon>
        <taxon>Viridiplantae</taxon>
        <taxon>Streptophyta</taxon>
        <taxon>Embryophyta</taxon>
        <taxon>Tracheophyta</taxon>
        <taxon>Spermatophyta</taxon>
        <taxon>Magnoliopsida</taxon>
        <taxon>eudicotyledons</taxon>
        <taxon>Gunneridae</taxon>
        <taxon>Pentapetalae</taxon>
        <taxon>asterids</taxon>
        <taxon>campanulids</taxon>
        <taxon>Asterales</taxon>
        <taxon>Asteraceae</taxon>
        <taxon>Cichorioideae</taxon>
        <taxon>Cichorieae</taxon>
        <taxon>Lactucinae</taxon>
        <taxon>Lactuca</taxon>
    </lineage>
</organism>
<feature type="binding site" evidence="10">
    <location>
        <position position="277"/>
    </location>
    <ligand>
        <name>[2Fe-2S] cluster</name>
        <dbReference type="ChEBI" id="CHEBI:190135"/>
    </ligand>
</feature>
<feature type="domain" description="Anamorsin N-terminal" evidence="12">
    <location>
        <begin position="106"/>
        <end position="202"/>
    </location>
</feature>
<dbReference type="Pfam" id="PF05093">
    <property type="entry name" value="CIAPIN1"/>
    <property type="match status" value="1"/>
</dbReference>
<dbReference type="Gene3D" id="3.40.50.150">
    <property type="entry name" value="Vaccinia Virus protein VP39"/>
    <property type="match status" value="1"/>
</dbReference>
<dbReference type="HAMAP" id="MF_03115">
    <property type="entry name" value="Anamorsin"/>
    <property type="match status" value="1"/>
</dbReference>
<evidence type="ECO:0000256" key="2">
    <source>
        <dbReference type="ARBA" id="ARBA00008169"/>
    </source>
</evidence>
<evidence type="ECO:0000256" key="3">
    <source>
        <dbReference type="ARBA" id="ARBA00022485"/>
    </source>
</evidence>
<dbReference type="GO" id="GO:0046872">
    <property type="term" value="F:metal ion binding"/>
    <property type="evidence" value="ECO:0007669"/>
    <property type="project" value="UniProtKB-KW"/>
</dbReference>
<keyword evidence="6 10" id="KW-0479">Metal-binding</keyword>
<feature type="binding site" evidence="10">
    <location>
        <position position="317"/>
    </location>
    <ligand>
        <name>[4Fe-4S] cluster</name>
        <dbReference type="ChEBI" id="CHEBI:49883"/>
    </ligand>
</feature>
<evidence type="ECO:0000259" key="11">
    <source>
        <dbReference type="Pfam" id="PF05093"/>
    </source>
</evidence>
<comment type="similarity">
    <text evidence="2 10">Belongs to the anamorsin family.</text>
</comment>
<dbReference type="GO" id="GO:0009055">
    <property type="term" value="F:electron transfer activity"/>
    <property type="evidence" value="ECO:0007669"/>
    <property type="project" value="UniProtKB-UniRule"/>
</dbReference>